<feature type="transmembrane region" description="Helical" evidence="6">
    <location>
        <begin position="426"/>
        <end position="444"/>
    </location>
</feature>
<dbReference type="KEGG" id="agi:FSB73_14695"/>
<feature type="transmembrane region" description="Helical" evidence="6">
    <location>
        <begin position="86"/>
        <end position="108"/>
    </location>
</feature>
<dbReference type="PANTHER" id="PTHR30250:SF28">
    <property type="entry name" value="POLYSACCHARIDE BIOSYNTHESIS PROTEIN"/>
    <property type="match status" value="1"/>
</dbReference>
<feature type="transmembrane region" description="Helical" evidence="6">
    <location>
        <begin position="305"/>
        <end position="324"/>
    </location>
</feature>
<protein>
    <submittedName>
        <fullName evidence="7">Oligosaccharide flippase family protein</fullName>
    </submittedName>
</protein>
<evidence type="ECO:0000256" key="5">
    <source>
        <dbReference type="ARBA" id="ARBA00023136"/>
    </source>
</evidence>
<name>A0A5B8VR41_9BACT</name>
<feature type="transmembrane region" description="Helical" evidence="6">
    <location>
        <begin position="393"/>
        <end position="419"/>
    </location>
</feature>
<accession>A0A5B8VR41</accession>
<keyword evidence="5 6" id="KW-0472">Membrane</keyword>
<evidence type="ECO:0000256" key="1">
    <source>
        <dbReference type="ARBA" id="ARBA00004651"/>
    </source>
</evidence>
<feature type="transmembrane region" description="Helical" evidence="6">
    <location>
        <begin position="241"/>
        <end position="261"/>
    </location>
</feature>
<dbReference type="AlphaFoldDB" id="A0A5B8VR41"/>
<keyword evidence="3 6" id="KW-0812">Transmembrane</keyword>
<comment type="subcellular location">
    <subcellularLocation>
        <location evidence="1">Cell membrane</location>
        <topology evidence="1">Multi-pass membrane protein</topology>
    </subcellularLocation>
</comment>
<dbReference type="EMBL" id="CP042434">
    <property type="protein sequence ID" value="QEC72738.1"/>
    <property type="molecule type" value="Genomic_DNA"/>
</dbReference>
<sequence>MFQQLFKSKNNSSILKLSFGSIISQVIPFLLMPILTRLYSPQEFGGLAIFISITLIFAEIVTGKYEMAILLPKKTLTAIELTTSTIYFNLILSFILFILISIFKTPFLNAFDQDEVLNNWVYLIPIAVFLNALYEILKDFSLRMNSYTIISKSYITRSTFGNTAQLILGILKYTTSGLIVGNLLSQIAANTQVLRIFLQEKKLKNFKKLKFNRFISLLNQYKDFPLYSMPSSVLTTLSNQLLLITLPIIFSSNIAGFYLLAQRIANIPISIISNSIRQVAYKEYSEIQNDVDALRKKTWEILTKAFIIGIIPTIILMFTGQILFRFAFGAQWAMAGVFAQIISIWYLMVFISGPISNLLIVIKKQHKALIFQIISFCLKSLCLYYCYLKHYSILITIITFSIISTILLMVLMVYILNLIKFNFNKLAIYLFTLITVLCFIYLISLL</sequence>
<dbReference type="InterPro" id="IPR050833">
    <property type="entry name" value="Poly_Biosynth_Transport"/>
</dbReference>
<organism evidence="7 8">
    <name type="scientific">Arachidicoccus ginsenosidivorans</name>
    <dbReference type="NCBI Taxonomy" id="496057"/>
    <lineage>
        <taxon>Bacteria</taxon>
        <taxon>Pseudomonadati</taxon>
        <taxon>Bacteroidota</taxon>
        <taxon>Chitinophagia</taxon>
        <taxon>Chitinophagales</taxon>
        <taxon>Chitinophagaceae</taxon>
        <taxon>Arachidicoccus</taxon>
    </lineage>
</organism>
<dbReference type="GO" id="GO:0005886">
    <property type="term" value="C:plasma membrane"/>
    <property type="evidence" value="ECO:0007669"/>
    <property type="project" value="UniProtKB-SubCell"/>
</dbReference>
<feature type="transmembrane region" description="Helical" evidence="6">
    <location>
        <begin position="44"/>
        <end position="65"/>
    </location>
</feature>
<keyword evidence="8" id="KW-1185">Reference proteome</keyword>
<evidence type="ECO:0000313" key="7">
    <source>
        <dbReference type="EMBL" id="QEC72738.1"/>
    </source>
</evidence>
<gene>
    <name evidence="7" type="ORF">FSB73_14695</name>
</gene>
<evidence type="ECO:0000256" key="3">
    <source>
        <dbReference type="ARBA" id="ARBA00022692"/>
    </source>
</evidence>
<evidence type="ECO:0000256" key="6">
    <source>
        <dbReference type="SAM" id="Phobius"/>
    </source>
</evidence>
<evidence type="ECO:0000256" key="2">
    <source>
        <dbReference type="ARBA" id="ARBA00022475"/>
    </source>
</evidence>
<keyword evidence="2" id="KW-1003">Cell membrane</keyword>
<dbReference type="RefSeq" id="WP_146783730.1">
    <property type="nucleotide sequence ID" value="NZ_CP042434.1"/>
</dbReference>
<feature type="transmembrane region" description="Helical" evidence="6">
    <location>
        <begin position="12"/>
        <end position="32"/>
    </location>
</feature>
<feature type="transmembrane region" description="Helical" evidence="6">
    <location>
        <begin position="344"/>
        <end position="362"/>
    </location>
</feature>
<feature type="transmembrane region" description="Helical" evidence="6">
    <location>
        <begin position="369"/>
        <end position="387"/>
    </location>
</feature>
<dbReference type="PANTHER" id="PTHR30250">
    <property type="entry name" value="PST FAMILY PREDICTED COLANIC ACID TRANSPORTER"/>
    <property type="match status" value="1"/>
</dbReference>
<feature type="transmembrane region" description="Helical" evidence="6">
    <location>
        <begin position="120"/>
        <end position="137"/>
    </location>
</feature>
<dbReference type="Proteomes" id="UP000321291">
    <property type="component" value="Chromosome"/>
</dbReference>
<dbReference type="OrthoDB" id="109075at2"/>
<evidence type="ECO:0000256" key="4">
    <source>
        <dbReference type="ARBA" id="ARBA00022989"/>
    </source>
</evidence>
<reference evidence="7 8" key="1">
    <citation type="journal article" date="2017" name="Int. J. Syst. Evol. Microbiol.">
        <title>Arachidicoccus ginsenosidivorans sp. nov., with ginsenoside-converting activity isolated from ginseng cultivating soil.</title>
        <authorList>
            <person name="Siddiqi M.Z."/>
            <person name="Aslam Z."/>
            <person name="Im W.T."/>
        </authorList>
    </citation>
    <scope>NUCLEOTIDE SEQUENCE [LARGE SCALE GENOMIC DNA]</scope>
    <source>
        <strain evidence="7 8">Gsoil 809</strain>
    </source>
</reference>
<keyword evidence="4 6" id="KW-1133">Transmembrane helix</keyword>
<proteinExistence type="predicted"/>
<evidence type="ECO:0000313" key="8">
    <source>
        <dbReference type="Proteomes" id="UP000321291"/>
    </source>
</evidence>
<dbReference type="Pfam" id="PF13440">
    <property type="entry name" value="Polysacc_synt_3"/>
    <property type="match status" value="1"/>
</dbReference>